<evidence type="ECO:0000313" key="4">
    <source>
        <dbReference type="Proteomes" id="UP001163046"/>
    </source>
</evidence>
<evidence type="ECO:0000313" key="3">
    <source>
        <dbReference type="EMBL" id="KAJ7389292.1"/>
    </source>
</evidence>
<keyword evidence="4" id="KW-1185">Reference proteome</keyword>
<organism evidence="3 4">
    <name type="scientific">Desmophyllum pertusum</name>
    <dbReference type="NCBI Taxonomy" id="174260"/>
    <lineage>
        <taxon>Eukaryota</taxon>
        <taxon>Metazoa</taxon>
        <taxon>Cnidaria</taxon>
        <taxon>Anthozoa</taxon>
        <taxon>Hexacorallia</taxon>
        <taxon>Scleractinia</taxon>
        <taxon>Caryophylliina</taxon>
        <taxon>Caryophylliidae</taxon>
        <taxon>Desmophyllum</taxon>
    </lineage>
</organism>
<gene>
    <name evidence="3" type="ORF">OS493_032452</name>
</gene>
<evidence type="ECO:0000256" key="2">
    <source>
        <dbReference type="SAM" id="SignalP"/>
    </source>
</evidence>
<feature type="compositionally biased region" description="Low complexity" evidence="1">
    <location>
        <begin position="32"/>
        <end position="45"/>
    </location>
</feature>
<feature type="region of interest" description="Disordered" evidence="1">
    <location>
        <begin position="27"/>
        <end position="69"/>
    </location>
</feature>
<evidence type="ECO:0000256" key="1">
    <source>
        <dbReference type="SAM" id="MobiDB-lite"/>
    </source>
</evidence>
<feature type="chain" id="PRO_5040947303" evidence="2">
    <location>
        <begin position="24"/>
        <end position="123"/>
    </location>
</feature>
<protein>
    <submittedName>
        <fullName evidence="3">Uncharacterized protein</fullName>
    </submittedName>
</protein>
<keyword evidence="2" id="KW-0732">Signal</keyword>
<comment type="caution">
    <text evidence="3">The sequence shown here is derived from an EMBL/GenBank/DDBJ whole genome shotgun (WGS) entry which is preliminary data.</text>
</comment>
<dbReference type="Proteomes" id="UP001163046">
    <property type="component" value="Unassembled WGS sequence"/>
</dbReference>
<feature type="signal peptide" evidence="2">
    <location>
        <begin position="1"/>
        <end position="23"/>
    </location>
</feature>
<dbReference type="AlphaFoldDB" id="A0A9X0D6J9"/>
<name>A0A9X0D6J9_9CNID</name>
<dbReference type="EMBL" id="MU825436">
    <property type="protein sequence ID" value="KAJ7389292.1"/>
    <property type="molecule type" value="Genomic_DNA"/>
</dbReference>
<proteinExistence type="predicted"/>
<accession>A0A9X0D6J9</accession>
<reference evidence="3" key="1">
    <citation type="submission" date="2023-01" db="EMBL/GenBank/DDBJ databases">
        <title>Genome assembly of the deep-sea coral Lophelia pertusa.</title>
        <authorList>
            <person name="Herrera S."/>
            <person name="Cordes E."/>
        </authorList>
    </citation>
    <scope>NUCLEOTIDE SEQUENCE</scope>
    <source>
        <strain evidence="3">USNM1676648</strain>
        <tissue evidence="3">Polyp</tissue>
    </source>
</reference>
<sequence length="123" mass="13238">MSCFKFFVVFGLLLLCLLEPNFAEDAQRPSRGLQGQPLGPAGPQGSPMVLQRSARGLKGGALPPGLQRPPTRLQRSLLAGLQKPCPNVSARIADGCAKLTTGPAKITNGSKRLQIQHWIQERI</sequence>